<evidence type="ECO:0000313" key="3">
    <source>
        <dbReference type="Proteomes" id="UP000479710"/>
    </source>
</evidence>
<feature type="compositionally biased region" description="Basic and acidic residues" evidence="1">
    <location>
        <begin position="1"/>
        <end position="11"/>
    </location>
</feature>
<dbReference type="OrthoDB" id="693402at2759"/>
<dbReference type="PANTHER" id="PTHR45224">
    <property type="entry name" value="OS01G0527900 PROTEIN-RELATED"/>
    <property type="match status" value="1"/>
</dbReference>
<proteinExistence type="predicted"/>
<comment type="caution">
    <text evidence="2">The sequence shown here is derived from an EMBL/GenBank/DDBJ whole genome shotgun (WGS) entry which is preliminary data.</text>
</comment>
<keyword evidence="3" id="KW-1185">Reference proteome</keyword>
<feature type="region of interest" description="Disordered" evidence="1">
    <location>
        <begin position="1"/>
        <end position="28"/>
    </location>
</feature>
<accession>A0A6G1C3Y8</accession>
<reference evidence="2 3" key="1">
    <citation type="submission" date="2019-11" db="EMBL/GenBank/DDBJ databases">
        <title>Whole genome sequence of Oryza granulata.</title>
        <authorList>
            <person name="Li W."/>
        </authorList>
    </citation>
    <scope>NUCLEOTIDE SEQUENCE [LARGE SCALE GENOMIC DNA]</scope>
    <source>
        <strain evidence="3">cv. Menghai</strain>
        <tissue evidence="2">Leaf</tissue>
    </source>
</reference>
<organism evidence="2 3">
    <name type="scientific">Oryza meyeriana var. granulata</name>
    <dbReference type="NCBI Taxonomy" id="110450"/>
    <lineage>
        <taxon>Eukaryota</taxon>
        <taxon>Viridiplantae</taxon>
        <taxon>Streptophyta</taxon>
        <taxon>Embryophyta</taxon>
        <taxon>Tracheophyta</taxon>
        <taxon>Spermatophyta</taxon>
        <taxon>Magnoliopsida</taxon>
        <taxon>Liliopsida</taxon>
        <taxon>Poales</taxon>
        <taxon>Poaceae</taxon>
        <taxon>BOP clade</taxon>
        <taxon>Oryzoideae</taxon>
        <taxon>Oryzeae</taxon>
        <taxon>Oryzinae</taxon>
        <taxon>Oryza</taxon>
        <taxon>Oryza meyeriana</taxon>
    </lineage>
</organism>
<name>A0A6G1C3Y8_9ORYZ</name>
<dbReference type="PANTHER" id="PTHR45224:SF16">
    <property type="entry name" value="OS01G0527900 PROTEIN"/>
    <property type="match status" value="1"/>
</dbReference>
<dbReference type="EMBL" id="SPHZ02000010">
    <property type="protein sequence ID" value="KAF0894741.1"/>
    <property type="molecule type" value="Genomic_DNA"/>
</dbReference>
<dbReference type="Proteomes" id="UP000479710">
    <property type="component" value="Unassembled WGS sequence"/>
</dbReference>
<evidence type="ECO:0000313" key="2">
    <source>
        <dbReference type="EMBL" id="KAF0894741.1"/>
    </source>
</evidence>
<sequence>MFQYQKGRDIEAGTSGAPGGAMGTRELYPGMTEPLKMRSQQLRESVTVVEPSCGLPCSTGVPIRACSVPSILHLAATASTNKCHSHSYTFLELQIWTLGETYWSKVAETFNKTTPVDRKREMHHLKGHWHKTTKKVSFFNGCYIQLRDAYASGRSDDKLMDQVLDLYRSYQGHHFTYTHWWKAMHDLPKWNVHVSSYGQALKKATQDLNRSAPLEPMQRPVGIKRAKKRKEIADAVAVEVKEHLKIFIEAQATQKEDLEAMKEL</sequence>
<evidence type="ECO:0008006" key="4">
    <source>
        <dbReference type="Google" id="ProtNLM"/>
    </source>
</evidence>
<evidence type="ECO:0000256" key="1">
    <source>
        <dbReference type="SAM" id="MobiDB-lite"/>
    </source>
</evidence>
<gene>
    <name evidence="2" type="ORF">E2562_002027</name>
</gene>
<dbReference type="AlphaFoldDB" id="A0A6G1C3Y8"/>
<protein>
    <recommendedName>
        <fullName evidence="4">No apical meristem-associated C-terminal domain-containing protein</fullName>
    </recommendedName>
</protein>